<dbReference type="GO" id="GO:0019867">
    <property type="term" value="C:outer membrane"/>
    <property type="evidence" value="ECO:0007669"/>
    <property type="project" value="InterPro"/>
</dbReference>
<organism evidence="1 2">
    <name type="scientific">Sphingomonas alpina</name>
    <dbReference type="NCBI Taxonomy" id="653931"/>
    <lineage>
        <taxon>Bacteria</taxon>
        <taxon>Pseudomonadati</taxon>
        <taxon>Pseudomonadota</taxon>
        <taxon>Alphaproteobacteria</taxon>
        <taxon>Sphingomonadales</taxon>
        <taxon>Sphingomonadaceae</taxon>
        <taxon>Sphingomonas</taxon>
    </lineage>
</organism>
<keyword evidence="1" id="KW-0449">Lipoprotein</keyword>
<gene>
    <name evidence="1" type="ORF">H3Z74_04155</name>
</gene>
<evidence type="ECO:0000313" key="2">
    <source>
        <dbReference type="Proteomes" id="UP000516148"/>
    </source>
</evidence>
<evidence type="ECO:0000313" key="1">
    <source>
        <dbReference type="EMBL" id="QNQ10427.1"/>
    </source>
</evidence>
<reference evidence="1 2" key="1">
    <citation type="submission" date="2020-09" db="EMBL/GenBank/DDBJ databases">
        <title>Sphingomonas sp., a new species isolated from pork steak.</title>
        <authorList>
            <person name="Heidler von Heilborn D."/>
        </authorList>
    </citation>
    <scope>NUCLEOTIDE SEQUENCE [LARGE SCALE GENOMIC DNA]</scope>
    <source>
        <strain evidence="2">S8-3T</strain>
    </source>
</reference>
<dbReference type="RefSeq" id="WP_187762725.1">
    <property type="nucleotide sequence ID" value="NZ_CP061038.1"/>
</dbReference>
<dbReference type="AlphaFoldDB" id="A0A7H0LL74"/>
<protein>
    <submittedName>
        <fullName evidence="1">Slp family lipoprotein</fullName>
    </submittedName>
</protein>
<keyword evidence="2" id="KW-1185">Reference proteome</keyword>
<accession>A0A7H0LL74</accession>
<sequence>MWGCADSSISPAPKEIGAIAAKPRPARTPAQTGFDPAEIETLRTISVAPLSPDQGIDDRNIGKRVRWAGAVQYMEASDKGVCLTILYALSGEHGEPRWTPEPTYQTFKACATGSYDPELVRESTNVTIVGKISGKTYIGMGGGGSPGPIVEVEKLFRWSDCVAGDTSPVCKYGFLSPKTVPGD</sequence>
<dbReference type="KEGG" id="spap:H3Z74_04155"/>
<dbReference type="InterPro" id="IPR004658">
    <property type="entry name" value="OMP_Slp"/>
</dbReference>
<dbReference type="EMBL" id="CP061038">
    <property type="protein sequence ID" value="QNQ10427.1"/>
    <property type="molecule type" value="Genomic_DNA"/>
</dbReference>
<proteinExistence type="predicted"/>
<dbReference type="Pfam" id="PF03843">
    <property type="entry name" value="Slp"/>
    <property type="match status" value="1"/>
</dbReference>
<name>A0A7H0LL74_9SPHN</name>
<dbReference type="Proteomes" id="UP000516148">
    <property type="component" value="Chromosome"/>
</dbReference>